<sequence length="565" mass="65170">MASLPQSYASSTTATSSNKSRRQNDDYLPKAYARHRSRSRSRENDRYHQSSNGGVQSTTNRFSSNSQQKQPQSSSFDRRSFSGNNDQQQRFDRRDDYHNNNNRDPRLAASRRDGPPPQAGRGGYDNYNNRRFGDDRGQDQRRSGPYSGPSYTNDSKDFNRFNDRNNHYGSGGGNRDFNDNNGGKMPSIDQLPGFVPGLFACFDMNAFKRPKTEKKKVKKEERTKTDNEKNEKMTKKSIFVVEDKRKSPPPKSIFDPKKADNKKGAKFLRDSDNEDDDKKKKKHDDDQLQFDNLLKDLKTTAKKIDPPTLAPSTSIKKYKIPKKKNVVNNANDENQNDQSVGIPAHTFLPRDHENAAPAAEIYNSAQLPPSDNQIWIENLSTIEKFADVVRKMITDLDEIDLILQGSLIDQTGIISCGISQNYRLNNERSFDRRHNWRGGDWRRTAPFRQSGGGGGRFDDVNFQNRRRQTNRRPDDEPEKPILNLFDPTDVPKGRGYFEHEDRGNYPDFKKRRGSFMNRREDQQYNFRGQQRNGTTDDVDSGFMWSHDKYEEVQQELQRAKSGDKK</sequence>
<dbReference type="AlphaFoldDB" id="A0A915IIC8"/>
<feature type="compositionally biased region" description="Basic and acidic residues" evidence="1">
    <location>
        <begin position="218"/>
        <end position="234"/>
    </location>
</feature>
<proteinExistence type="predicted"/>
<name>A0A915IIC8_ROMCU</name>
<feature type="region of interest" description="Disordered" evidence="1">
    <location>
        <begin position="1"/>
        <end position="189"/>
    </location>
</feature>
<feature type="compositionally biased region" description="Basic and acidic residues" evidence="1">
    <location>
        <begin position="89"/>
        <end position="114"/>
    </location>
</feature>
<feature type="compositionally biased region" description="Basic and acidic residues" evidence="1">
    <location>
        <begin position="154"/>
        <end position="166"/>
    </location>
</feature>
<feature type="compositionally biased region" description="Polar residues" evidence="1">
    <location>
        <begin position="523"/>
        <end position="535"/>
    </location>
</feature>
<reference evidence="3" key="1">
    <citation type="submission" date="2022-11" db="UniProtKB">
        <authorList>
            <consortium name="WormBaseParasite"/>
        </authorList>
    </citation>
    <scope>IDENTIFICATION</scope>
</reference>
<feature type="region of interest" description="Disordered" evidence="1">
    <location>
        <begin position="211"/>
        <end position="284"/>
    </location>
</feature>
<accession>A0A915IIC8</accession>
<evidence type="ECO:0000256" key="1">
    <source>
        <dbReference type="SAM" id="MobiDB-lite"/>
    </source>
</evidence>
<dbReference type="WBParaSite" id="nRc.2.0.1.t13603-RA">
    <property type="protein sequence ID" value="nRc.2.0.1.t13603-RA"/>
    <property type="gene ID" value="nRc.2.0.1.g13603"/>
</dbReference>
<feature type="compositionally biased region" description="Basic and acidic residues" evidence="1">
    <location>
        <begin position="131"/>
        <end position="142"/>
    </location>
</feature>
<feature type="region of interest" description="Disordered" evidence="1">
    <location>
        <begin position="441"/>
        <end position="542"/>
    </location>
</feature>
<protein>
    <submittedName>
        <fullName evidence="3">Uncharacterized protein</fullName>
    </submittedName>
</protein>
<evidence type="ECO:0000313" key="3">
    <source>
        <dbReference type="WBParaSite" id="nRc.2.0.1.t13603-RA"/>
    </source>
</evidence>
<feature type="compositionally biased region" description="Low complexity" evidence="1">
    <location>
        <begin position="63"/>
        <end position="75"/>
    </location>
</feature>
<feature type="compositionally biased region" description="Low complexity" evidence="1">
    <location>
        <begin position="7"/>
        <end position="17"/>
    </location>
</feature>
<feature type="compositionally biased region" description="Basic and acidic residues" evidence="1">
    <location>
        <begin position="489"/>
        <end position="508"/>
    </location>
</feature>
<feature type="compositionally biased region" description="Polar residues" evidence="1">
    <location>
        <begin position="49"/>
        <end position="62"/>
    </location>
</feature>
<evidence type="ECO:0000313" key="2">
    <source>
        <dbReference type="Proteomes" id="UP000887565"/>
    </source>
</evidence>
<organism evidence="2 3">
    <name type="scientific">Romanomermis culicivorax</name>
    <name type="common">Nematode worm</name>
    <dbReference type="NCBI Taxonomy" id="13658"/>
    <lineage>
        <taxon>Eukaryota</taxon>
        <taxon>Metazoa</taxon>
        <taxon>Ecdysozoa</taxon>
        <taxon>Nematoda</taxon>
        <taxon>Enoplea</taxon>
        <taxon>Dorylaimia</taxon>
        <taxon>Mermithida</taxon>
        <taxon>Mermithoidea</taxon>
        <taxon>Mermithidae</taxon>
        <taxon>Romanomermis</taxon>
    </lineage>
</organism>
<keyword evidence="2" id="KW-1185">Reference proteome</keyword>
<dbReference type="Proteomes" id="UP000887565">
    <property type="component" value="Unplaced"/>
</dbReference>
<feature type="compositionally biased region" description="Basic and acidic residues" evidence="1">
    <location>
        <begin position="254"/>
        <end position="271"/>
    </location>
</feature>